<dbReference type="Gene3D" id="1.10.260.40">
    <property type="entry name" value="lambda repressor-like DNA-binding domains"/>
    <property type="match status" value="1"/>
</dbReference>
<protein>
    <recommendedName>
        <fullName evidence="2">HTH cro/C1-type domain-containing protein</fullName>
    </recommendedName>
</protein>
<name>A0A644UG73_9ZZZZ</name>
<proteinExistence type="predicted"/>
<feature type="domain" description="HTH cro/C1-type" evidence="2">
    <location>
        <begin position="13"/>
        <end position="67"/>
    </location>
</feature>
<organism evidence="3">
    <name type="scientific">bioreactor metagenome</name>
    <dbReference type="NCBI Taxonomy" id="1076179"/>
    <lineage>
        <taxon>unclassified sequences</taxon>
        <taxon>metagenomes</taxon>
        <taxon>ecological metagenomes</taxon>
    </lineage>
</organism>
<dbReference type="EMBL" id="VSSQ01000110">
    <property type="protein sequence ID" value="MPL77833.1"/>
    <property type="molecule type" value="Genomic_DNA"/>
</dbReference>
<evidence type="ECO:0000313" key="3">
    <source>
        <dbReference type="EMBL" id="MPL77833.1"/>
    </source>
</evidence>
<sequence>MKGGKCMDIQERIKQLMDTKGWSEYKLAKEANLPQSTISHLFKRNNAPTYPTIEAICRAFGITMAQFFADEGEAVVLTLDQKELLLLWGTLTQEQRQIVISTMKHFNNND</sequence>
<gene>
    <name evidence="3" type="ORF">SDC9_23693</name>
</gene>
<dbReference type="InterPro" id="IPR010982">
    <property type="entry name" value="Lambda_DNA-bd_dom_sf"/>
</dbReference>
<dbReference type="CDD" id="cd00093">
    <property type="entry name" value="HTH_XRE"/>
    <property type="match status" value="1"/>
</dbReference>
<reference evidence="3" key="1">
    <citation type="submission" date="2019-08" db="EMBL/GenBank/DDBJ databases">
        <authorList>
            <person name="Kucharzyk K."/>
            <person name="Murdoch R.W."/>
            <person name="Higgins S."/>
            <person name="Loffler F."/>
        </authorList>
    </citation>
    <scope>NUCLEOTIDE SEQUENCE</scope>
</reference>
<dbReference type="GO" id="GO:0003700">
    <property type="term" value="F:DNA-binding transcription factor activity"/>
    <property type="evidence" value="ECO:0007669"/>
    <property type="project" value="TreeGrafter"/>
</dbReference>
<dbReference type="PANTHER" id="PTHR46797:SF1">
    <property type="entry name" value="METHYLPHOSPHONATE SYNTHASE"/>
    <property type="match status" value="1"/>
</dbReference>
<dbReference type="GO" id="GO:0005829">
    <property type="term" value="C:cytosol"/>
    <property type="evidence" value="ECO:0007669"/>
    <property type="project" value="TreeGrafter"/>
</dbReference>
<dbReference type="InterPro" id="IPR001387">
    <property type="entry name" value="Cro/C1-type_HTH"/>
</dbReference>
<evidence type="ECO:0000256" key="1">
    <source>
        <dbReference type="ARBA" id="ARBA00023125"/>
    </source>
</evidence>
<dbReference type="InterPro" id="IPR050807">
    <property type="entry name" value="TransReg_Diox_bact_type"/>
</dbReference>
<dbReference type="SUPFAM" id="SSF47413">
    <property type="entry name" value="lambda repressor-like DNA-binding domains"/>
    <property type="match status" value="1"/>
</dbReference>
<dbReference type="SMART" id="SM00530">
    <property type="entry name" value="HTH_XRE"/>
    <property type="match status" value="1"/>
</dbReference>
<evidence type="ECO:0000259" key="2">
    <source>
        <dbReference type="PROSITE" id="PS50943"/>
    </source>
</evidence>
<dbReference type="Pfam" id="PF13443">
    <property type="entry name" value="HTH_26"/>
    <property type="match status" value="1"/>
</dbReference>
<keyword evidence="1" id="KW-0238">DNA-binding</keyword>
<dbReference type="AlphaFoldDB" id="A0A644UG73"/>
<accession>A0A644UG73</accession>
<comment type="caution">
    <text evidence="3">The sequence shown here is derived from an EMBL/GenBank/DDBJ whole genome shotgun (WGS) entry which is preliminary data.</text>
</comment>
<dbReference type="PANTHER" id="PTHR46797">
    <property type="entry name" value="HTH-TYPE TRANSCRIPTIONAL REGULATOR"/>
    <property type="match status" value="1"/>
</dbReference>
<dbReference type="GO" id="GO:0003677">
    <property type="term" value="F:DNA binding"/>
    <property type="evidence" value="ECO:0007669"/>
    <property type="project" value="UniProtKB-KW"/>
</dbReference>
<dbReference type="PROSITE" id="PS50943">
    <property type="entry name" value="HTH_CROC1"/>
    <property type="match status" value="1"/>
</dbReference>